<dbReference type="EMBL" id="JANAWD010000694">
    <property type="protein sequence ID" value="KAJ3476555.1"/>
    <property type="molecule type" value="Genomic_DNA"/>
</dbReference>
<protein>
    <submittedName>
        <fullName evidence="1">Uncharacterized protein</fullName>
    </submittedName>
</protein>
<comment type="caution">
    <text evidence="1">The sequence shown here is derived from an EMBL/GenBank/DDBJ whole genome shotgun (WGS) entry which is preliminary data.</text>
</comment>
<dbReference type="Proteomes" id="UP001212997">
    <property type="component" value="Unassembled WGS sequence"/>
</dbReference>
<keyword evidence="2" id="KW-1185">Reference proteome</keyword>
<proteinExistence type="predicted"/>
<sequence length="201" mass="22407">MSLILTIATGSHLVQHVDLIVLTLVLLFDKAIAGLDLLSNQCESHQHFFTSGYTPTIPPNIQKVLKETNSHDFDTAQAALEKMRCFNTLSESQISSLLGMHHVPSRTKAQKKAYRSAYHKLYNMFLNLVDMVYQMPVTKEVMENMKHLKQAIEVFTGPQWIDSLSTIGPTHQPTSFSTPSCAPRDMTMYMLSSGASTSTAV</sequence>
<reference evidence="1" key="1">
    <citation type="submission" date="2022-07" db="EMBL/GenBank/DDBJ databases">
        <title>Genome Sequence of Physisporinus lineatus.</title>
        <authorList>
            <person name="Buettner E."/>
        </authorList>
    </citation>
    <scope>NUCLEOTIDE SEQUENCE</scope>
    <source>
        <strain evidence="1">VT162</strain>
    </source>
</reference>
<accession>A0AAD5YDM0</accession>
<evidence type="ECO:0000313" key="1">
    <source>
        <dbReference type="EMBL" id="KAJ3476555.1"/>
    </source>
</evidence>
<name>A0AAD5YDM0_9APHY</name>
<dbReference type="AlphaFoldDB" id="A0AAD5YDM0"/>
<evidence type="ECO:0000313" key="2">
    <source>
        <dbReference type="Proteomes" id="UP001212997"/>
    </source>
</evidence>
<organism evidence="1 2">
    <name type="scientific">Meripilus lineatus</name>
    <dbReference type="NCBI Taxonomy" id="2056292"/>
    <lineage>
        <taxon>Eukaryota</taxon>
        <taxon>Fungi</taxon>
        <taxon>Dikarya</taxon>
        <taxon>Basidiomycota</taxon>
        <taxon>Agaricomycotina</taxon>
        <taxon>Agaricomycetes</taxon>
        <taxon>Polyporales</taxon>
        <taxon>Meripilaceae</taxon>
        <taxon>Meripilus</taxon>
    </lineage>
</organism>
<gene>
    <name evidence="1" type="ORF">NLI96_g11083</name>
</gene>